<dbReference type="Pfam" id="PF05920">
    <property type="entry name" value="Homeobox_KN"/>
    <property type="match status" value="1"/>
</dbReference>
<dbReference type="GO" id="GO:0048468">
    <property type="term" value="P:cell development"/>
    <property type="evidence" value="ECO:0007669"/>
    <property type="project" value="TreeGrafter"/>
</dbReference>
<keyword evidence="4 6" id="KW-0371">Homeobox</keyword>
<dbReference type="EMBL" id="JAWDGP010007375">
    <property type="protein sequence ID" value="KAK3722338.1"/>
    <property type="molecule type" value="Genomic_DNA"/>
</dbReference>
<name>A0AAE0XX59_9GAST</name>
<protein>
    <recommendedName>
        <fullName evidence="8">Homeobox domain-containing protein</fullName>
    </recommendedName>
</protein>
<dbReference type="InterPro" id="IPR009057">
    <property type="entry name" value="Homeodomain-like_sf"/>
</dbReference>
<feature type="compositionally biased region" description="Acidic residues" evidence="7">
    <location>
        <begin position="377"/>
        <end position="392"/>
    </location>
</feature>
<dbReference type="PROSITE" id="PS50071">
    <property type="entry name" value="HOMEOBOX_2"/>
    <property type="match status" value="1"/>
</dbReference>
<keyword evidence="3 6" id="KW-0238">DNA-binding</keyword>
<keyword evidence="5 6" id="KW-0539">Nucleus</keyword>
<dbReference type="Proteomes" id="UP001283361">
    <property type="component" value="Unassembled WGS sequence"/>
</dbReference>
<comment type="similarity">
    <text evidence="2">Belongs to the TALE/IRO homeobox family.</text>
</comment>
<organism evidence="9 10">
    <name type="scientific">Elysia crispata</name>
    <name type="common">lettuce slug</name>
    <dbReference type="NCBI Taxonomy" id="231223"/>
    <lineage>
        <taxon>Eukaryota</taxon>
        <taxon>Metazoa</taxon>
        <taxon>Spiralia</taxon>
        <taxon>Lophotrochozoa</taxon>
        <taxon>Mollusca</taxon>
        <taxon>Gastropoda</taxon>
        <taxon>Heterobranchia</taxon>
        <taxon>Euthyneura</taxon>
        <taxon>Panpulmonata</taxon>
        <taxon>Sacoglossa</taxon>
        <taxon>Placobranchoidea</taxon>
        <taxon>Plakobranchidae</taxon>
        <taxon>Elysia</taxon>
    </lineage>
</organism>
<evidence type="ECO:0000313" key="10">
    <source>
        <dbReference type="Proteomes" id="UP001283361"/>
    </source>
</evidence>
<dbReference type="PANTHER" id="PTHR11211:SF40">
    <property type="entry name" value="MIRROR, ISOFORM C"/>
    <property type="match status" value="1"/>
</dbReference>
<dbReference type="InterPro" id="IPR001356">
    <property type="entry name" value="HD"/>
</dbReference>
<dbReference type="CDD" id="cd00086">
    <property type="entry name" value="homeodomain"/>
    <property type="match status" value="1"/>
</dbReference>
<dbReference type="FunFam" id="1.10.10.60:FF:000003">
    <property type="entry name" value="Iroquois-class homeobox protein IRX"/>
    <property type="match status" value="1"/>
</dbReference>
<dbReference type="PROSITE" id="PS00027">
    <property type="entry name" value="HOMEOBOX_1"/>
    <property type="match status" value="1"/>
</dbReference>
<dbReference type="GO" id="GO:0030182">
    <property type="term" value="P:neuron differentiation"/>
    <property type="evidence" value="ECO:0007669"/>
    <property type="project" value="TreeGrafter"/>
</dbReference>
<feature type="compositionally biased region" description="Polar residues" evidence="7">
    <location>
        <begin position="447"/>
        <end position="458"/>
    </location>
</feature>
<evidence type="ECO:0000256" key="4">
    <source>
        <dbReference type="ARBA" id="ARBA00023155"/>
    </source>
</evidence>
<comment type="caution">
    <text evidence="9">The sequence shown here is derived from an EMBL/GenBank/DDBJ whole genome shotgun (WGS) entry which is preliminary data.</text>
</comment>
<dbReference type="GO" id="GO:0000981">
    <property type="term" value="F:DNA-binding transcription factor activity, RNA polymerase II-specific"/>
    <property type="evidence" value="ECO:0007669"/>
    <property type="project" value="InterPro"/>
</dbReference>
<dbReference type="PANTHER" id="PTHR11211">
    <property type="entry name" value="IROQUOIS-CLASS HOMEODOMAIN PROTEIN IRX"/>
    <property type="match status" value="1"/>
</dbReference>
<feature type="compositionally biased region" description="Acidic residues" evidence="7">
    <location>
        <begin position="300"/>
        <end position="310"/>
    </location>
</feature>
<feature type="compositionally biased region" description="Basic and acidic residues" evidence="7">
    <location>
        <begin position="340"/>
        <end position="375"/>
    </location>
</feature>
<gene>
    <name evidence="9" type="ORF">RRG08_041943</name>
</gene>
<evidence type="ECO:0000259" key="8">
    <source>
        <dbReference type="PROSITE" id="PS50071"/>
    </source>
</evidence>
<evidence type="ECO:0000256" key="6">
    <source>
        <dbReference type="PROSITE-ProRule" id="PRU00108"/>
    </source>
</evidence>
<dbReference type="SUPFAM" id="SSF46689">
    <property type="entry name" value="Homeodomain-like"/>
    <property type="match status" value="1"/>
</dbReference>
<feature type="DNA-binding region" description="Homeobox" evidence="6">
    <location>
        <begin position="231"/>
        <end position="293"/>
    </location>
</feature>
<feature type="region of interest" description="Disordered" evidence="7">
    <location>
        <begin position="113"/>
        <end position="132"/>
    </location>
</feature>
<dbReference type="SMART" id="SM00389">
    <property type="entry name" value="HOX"/>
    <property type="match status" value="1"/>
</dbReference>
<feature type="region of interest" description="Disordered" evidence="7">
    <location>
        <begin position="292"/>
        <end position="482"/>
    </location>
</feature>
<evidence type="ECO:0000256" key="7">
    <source>
        <dbReference type="SAM" id="MobiDB-lite"/>
    </source>
</evidence>
<evidence type="ECO:0000256" key="3">
    <source>
        <dbReference type="ARBA" id="ARBA00023125"/>
    </source>
</evidence>
<feature type="compositionally biased region" description="Basic and acidic residues" evidence="7">
    <location>
        <begin position="460"/>
        <end position="469"/>
    </location>
</feature>
<evidence type="ECO:0000256" key="2">
    <source>
        <dbReference type="ARBA" id="ARBA00008446"/>
    </source>
</evidence>
<dbReference type="InterPro" id="IPR008422">
    <property type="entry name" value="KN_HD"/>
</dbReference>
<feature type="compositionally biased region" description="Low complexity" evidence="7">
    <location>
        <begin position="419"/>
        <end position="429"/>
    </location>
</feature>
<feature type="domain" description="Homeobox" evidence="8">
    <location>
        <begin position="229"/>
        <end position="292"/>
    </location>
</feature>
<dbReference type="Gene3D" id="1.10.10.60">
    <property type="entry name" value="Homeodomain-like"/>
    <property type="match status" value="1"/>
</dbReference>
<dbReference type="GO" id="GO:0005634">
    <property type="term" value="C:nucleus"/>
    <property type="evidence" value="ECO:0007669"/>
    <property type="project" value="UniProtKB-SubCell"/>
</dbReference>
<keyword evidence="10" id="KW-1185">Reference proteome</keyword>
<evidence type="ECO:0000256" key="5">
    <source>
        <dbReference type="ARBA" id="ARBA00023242"/>
    </source>
</evidence>
<proteinExistence type="inferred from homology"/>
<evidence type="ECO:0000256" key="1">
    <source>
        <dbReference type="ARBA" id="ARBA00004123"/>
    </source>
</evidence>
<evidence type="ECO:0000313" key="9">
    <source>
        <dbReference type="EMBL" id="KAK3722338.1"/>
    </source>
</evidence>
<sequence>MASFIARLRDLLNTREPISGEGRALDSAPNRHLVKPRPVTAAPSVCLGPVRHLFSSPSPDRHRYYCKPASVLPARNTITVEQVSEGQLTLGLTEATVDSLTFKSVQSSMFHPRPLHGVTSPLPVRPSPERSPPKLCENGRAYITDPSTGQNVCLCQLEAHPAHSLQAHPALRGVGRALPAPRPRFADLHSFHPAAQLSAMAPLGEQTNGLLPPHIAFHPYGAMYASMEGAGSPLRRAATRETTGPLKAWLSEHKKNPYPTKAEKIMLAIITRMTLTQVSTWFANARRRLKKDNRLSSGDGDGEDDSVVDMDSDREGDLETASVDGACLVTPSHMGPLRGESARQRDTAVDADRSTDRVTSGEDRTPLRADAKLSSEGEVEPDSFSDISDDDNDLYRRSSHNKPSMPHPRASVITSSPTSCSDQSESASSARVQGGEAEEQAPGVDLTRSTNHQKTAGNNHGEKRTEPKPKPKIWSISHILDS</sequence>
<comment type="subcellular location">
    <subcellularLocation>
        <location evidence="1 6">Nucleus</location>
    </subcellularLocation>
</comment>
<accession>A0AAE0XX59</accession>
<dbReference type="GO" id="GO:0000978">
    <property type="term" value="F:RNA polymerase II cis-regulatory region sequence-specific DNA binding"/>
    <property type="evidence" value="ECO:0007669"/>
    <property type="project" value="TreeGrafter"/>
</dbReference>
<reference evidence="9" key="1">
    <citation type="journal article" date="2023" name="G3 (Bethesda)">
        <title>A reference genome for the long-term kleptoplast-retaining sea slug Elysia crispata morphotype clarki.</title>
        <authorList>
            <person name="Eastman K.E."/>
            <person name="Pendleton A.L."/>
            <person name="Shaikh M.A."/>
            <person name="Suttiyut T."/>
            <person name="Ogas R."/>
            <person name="Tomko P."/>
            <person name="Gavelis G."/>
            <person name="Widhalm J.R."/>
            <person name="Wisecaver J.H."/>
        </authorList>
    </citation>
    <scope>NUCLEOTIDE SEQUENCE</scope>
    <source>
        <strain evidence="9">ECLA1</strain>
    </source>
</reference>
<dbReference type="InterPro" id="IPR017970">
    <property type="entry name" value="Homeobox_CS"/>
</dbReference>
<dbReference type="AlphaFoldDB" id="A0AAE0XX59"/>